<keyword evidence="7" id="KW-0479">Metal-binding</keyword>
<dbReference type="PANTHER" id="PTHR46913:SF1">
    <property type="entry name" value="RING-H2 FINGER PROTEIN ATL16"/>
    <property type="match status" value="1"/>
</dbReference>
<reference evidence="13" key="1">
    <citation type="journal article" date="2019" name="Science">
        <title>Mutation of a bHLH transcription factor allowed almond domestication.</title>
        <authorList>
            <person name="Sanchez-Perez R."/>
            <person name="Pavan S."/>
            <person name="Mazzeo R."/>
            <person name="Moldovan C."/>
            <person name="Aiese Cigliano R."/>
            <person name="Del Cueto J."/>
            <person name="Ricciardi F."/>
            <person name="Lotti C."/>
            <person name="Ricciardi L."/>
            <person name="Dicenta F."/>
            <person name="Lopez-Marques R.L."/>
            <person name="Lindberg Moller B."/>
        </authorList>
    </citation>
    <scope>NUCLEOTIDE SEQUENCE</scope>
</reference>
<protein>
    <recommendedName>
        <fullName evidence="4">RING-type E3 ubiquitin transferase</fullName>
        <ecNumber evidence="4">2.3.2.27</ecNumber>
    </recommendedName>
</protein>
<dbReference type="GO" id="GO:0008270">
    <property type="term" value="F:zinc ion binding"/>
    <property type="evidence" value="ECO:0007669"/>
    <property type="project" value="UniProtKB-KW"/>
</dbReference>
<evidence type="ECO:0000256" key="10">
    <source>
        <dbReference type="ARBA" id="ARBA00022833"/>
    </source>
</evidence>
<dbReference type="EMBL" id="AP019297">
    <property type="protein sequence ID" value="BBG92480.1"/>
    <property type="molecule type" value="Genomic_DNA"/>
</dbReference>
<evidence type="ECO:0000256" key="12">
    <source>
        <dbReference type="ARBA" id="ARBA00023136"/>
    </source>
</evidence>
<evidence type="ECO:0000256" key="1">
    <source>
        <dbReference type="ARBA" id="ARBA00000900"/>
    </source>
</evidence>
<dbReference type="EC" id="2.3.2.27" evidence="4"/>
<dbReference type="GO" id="GO:0016567">
    <property type="term" value="P:protein ubiquitination"/>
    <property type="evidence" value="ECO:0007669"/>
    <property type="project" value="InterPro"/>
</dbReference>
<evidence type="ECO:0000256" key="11">
    <source>
        <dbReference type="ARBA" id="ARBA00022989"/>
    </source>
</evidence>
<dbReference type="GO" id="GO:0016020">
    <property type="term" value="C:membrane"/>
    <property type="evidence" value="ECO:0007669"/>
    <property type="project" value="UniProtKB-SubCell"/>
</dbReference>
<evidence type="ECO:0000256" key="7">
    <source>
        <dbReference type="ARBA" id="ARBA00022723"/>
    </source>
</evidence>
<keyword evidence="10" id="KW-0862">Zinc</keyword>
<evidence type="ECO:0000256" key="4">
    <source>
        <dbReference type="ARBA" id="ARBA00012483"/>
    </source>
</evidence>
<comment type="catalytic activity">
    <reaction evidence="1">
        <text>S-ubiquitinyl-[E2 ubiquitin-conjugating enzyme]-L-cysteine + [acceptor protein]-L-lysine = [E2 ubiquitin-conjugating enzyme]-L-cysteine + N(6)-ubiquitinyl-[acceptor protein]-L-lysine.</text>
        <dbReference type="EC" id="2.3.2.27"/>
    </reaction>
</comment>
<accession>A0A4Y1QKU1</accession>
<dbReference type="AlphaFoldDB" id="A0A4Y1QKU1"/>
<name>A0A4Y1QKU1_PRUDU</name>
<evidence type="ECO:0000256" key="2">
    <source>
        <dbReference type="ARBA" id="ARBA00004167"/>
    </source>
</evidence>
<dbReference type="PANTHER" id="PTHR46913">
    <property type="entry name" value="RING-H2 FINGER PROTEIN ATL16"/>
    <property type="match status" value="1"/>
</dbReference>
<proteinExistence type="predicted"/>
<dbReference type="GO" id="GO:0061630">
    <property type="term" value="F:ubiquitin protein ligase activity"/>
    <property type="evidence" value="ECO:0007669"/>
    <property type="project" value="UniProtKB-EC"/>
</dbReference>
<evidence type="ECO:0000256" key="3">
    <source>
        <dbReference type="ARBA" id="ARBA00004906"/>
    </source>
</evidence>
<evidence type="ECO:0000256" key="6">
    <source>
        <dbReference type="ARBA" id="ARBA00022692"/>
    </source>
</evidence>
<evidence type="ECO:0000313" key="13">
    <source>
        <dbReference type="EMBL" id="BBG92480.1"/>
    </source>
</evidence>
<organism evidence="13">
    <name type="scientific">Prunus dulcis</name>
    <name type="common">Almond</name>
    <name type="synonym">Amygdalus dulcis</name>
    <dbReference type="NCBI Taxonomy" id="3755"/>
    <lineage>
        <taxon>Eukaryota</taxon>
        <taxon>Viridiplantae</taxon>
        <taxon>Streptophyta</taxon>
        <taxon>Embryophyta</taxon>
        <taxon>Tracheophyta</taxon>
        <taxon>Spermatophyta</taxon>
        <taxon>Magnoliopsida</taxon>
        <taxon>eudicotyledons</taxon>
        <taxon>Gunneridae</taxon>
        <taxon>Pentapetalae</taxon>
        <taxon>rosids</taxon>
        <taxon>fabids</taxon>
        <taxon>Rosales</taxon>
        <taxon>Rosaceae</taxon>
        <taxon>Amygdaloideae</taxon>
        <taxon>Amygdaleae</taxon>
        <taxon>Prunus</taxon>
    </lineage>
</organism>
<keyword evidence="5" id="KW-0808">Transferase</keyword>
<evidence type="ECO:0000256" key="8">
    <source>
        <dbReference type="ARBA" id="ARBA00022771"/>
    </source>
</evidence>
<comment type="subcellular location">
    <subcellularLocation>
        <location evidence="2">Membrane</location>
        <topology evidence="2">Single-pass membrane protein</topology>
    </subcellularLocation>
</comment>
<gene>
    <name evidence="13" type="ORF">Prudu_000232</name>
</gene>
<keyword evidence="6" id="KW-0812">Transmembrane</keyword>
<keyword evidence="11" id="KW-1133">Transmembrane helix</keyword>
<sequence length="67" mass="7521">MDSSADRQLYLAVQEAVQQQQQQQHRQVSEMSPIEGCSSSGRVRRSFFSFGNGRGSRSAILPVYLET</sequence>
<keyword evidence="8" id="KW-0863">Zinc-finger</keyword>
<keyword evidence="9" id="KW-0833">Ubl conjugation pathway</keyword>
<keyword evidence="12" id="KW-0472">Membrane</keyword>
<comment type="pathway">
    <text evidence="3">Protein modification; protein ubiquitination.</text>
</comment>
<evidence type="ECO:0000256" key="5">
    <source>
        <dbReference type="ARBA" id="ARBA00022679"/>
    </source>
</evidence>
<evidence type="ECO:0000256" key="9">
    <source>
        <dbReference type="ARBA" id="ARBA00022786"/>
    </source>
</evidence>
<dbReference type="InterPro" id="IPR044600">
    <property type="entry name" value="ATL1/ATL16-like"/>
</dbReference>